<dbReference type="Pfam" id="PF08447">
    <property type="entry name" value="PAS_3"/>
    <property type="match status" value="1"/>
</dbReference>
<dbReference type="SUPFAM" id="SSF141868">
    <property type="entry name" value="EAL domain-like"/>
    <property type="match status" value="1"/>
</dbReference>
<dbReference type="SUPFAM" id="SSF55785">
    <property type="entry name" value="PYP-like sensor domain (PAS domain)"/>
    <property type="match status" value="2"/>
</dbReference>
<dbReference type="InterPro" id="IPR043128">
    <property type="entry name" value="Rev_trsase/Diguanyl_cyclase"/>
</dbReference>
<dbReference type="CDD" id="cd01948">
    <property type="entry name" value="EAL"/>
    <property type="match status" value="1"/>
</dbReference>
<reference evidence="5" key="1">
    <citation type="submission" date="2019-11" db="EMBL/GenBank/DDBJ databases">
        <authorList>
            <person name="Li J."/>
        </authorList>
    </citation>
    <scope>NUCLEOTIDE SEQUENCE</scope>
    <source>
        <strain evidence="5">B6B</strain>
    </source>
</reference>
<dbReference type="CDD" id="cd00130">
    <property type="entry name" value="PAS"/>
    <property type="match status" value="2"/>
</dbReference>
<dbReference type="SMART" id="SM00086">
    <property type="entry name" value="PAC"/>
    <property type="match status" value="2"/>
</dbReference>
<dbReference type="InterPro" id="IPR029787">
    <property type="entry name" value="Nucleotide_cyclase"/>
</dbReference>
<dbReference type="Gene3D" id="3.30.70.270">
    <property type="match status" value="1"/>
</dbReference>
<feature type="domain" description="PAS" evidence="1">
    <location>
        <begin position="34"/>
        <end position="86"/>
    </location>
</feature>
<feature type="domain" description="PAC" evidence="2">
    <location>
        <begin position="213"/>
        <end position="264"/>
    </location>
</feature>
<dbReference type="AlphaFoldDB" id="A0A6A8DBC6"/>
<evidence type="ECO:0000259" key="3">
    <source>
        <dbReference type="PROSITE" id="PS50883"/>
    </source>
</evidence>
<dbReference type="Proteomes" id="UP000799092">
    <property type="component" value="Unassembled WGS sequence"/>
</dbReference>
<dbReference type="EMBL" id="WJNG01000001">
    <property type="protein sequence ID" value="MRH41159.1"/>
    <property type="molecule type" value="Genomic_DNA"/>
</dbReference>
<dbReference type="SMART" id="SM00267">
    <property type="entry name" value="GGDEF"/>
    <property type="match status" value="1"/>
</dbReference>
<name>A0A6A8DBC6_9BACI</name>
<dbReference type="InterPro" id="IPR035965">
    <property type="entry name" value="PAS-like_dom_sf"/>
</dbReference>
<accession>A0A6A8DBC6</accession>
<dbReference type="CDD" id="cd01949">
    <property type="entry name" value="GGDEF"/>
    <property type="match status" value="1"/>
</dbReference>
<dbReference type="FunFam" id="3.30.70.270:FF:000001">
    <property type="entry name" value="Diguanylate cyclase domain protein"/>
    <property type="match status" value="1"/>
</dbReference>
<feature type="domain" description="GGDEF" evidence="4">
    <location>
        <begin position="296"/>
        <end position="428"/>
    </location>
</feature>
<comment type="caution">
    <text evidence="5">The sequence shown here is derived from an EMBL/GenBank/DDBJ whole genome shotgun (WGS) entry which is preliminary data.</text>
</comment>
<keyword evidence="6" id="KW-1185">Reference proteome</keyword>
<dbReference type="SMART" id="SM00091">
    <property type="entry name" value="PAS"/>
    <property type="match status" value="2"/>
</dbReference>
<dbReference type="InterPro" id="IPR000160">
    <property type="entry name" value="GGDEF_dom"/>
</dbReference>
<dbReference type="PANTHER" id="PTHR44757:SF2">
    <property type="entry name" value="BIOFILM ARCHITECTURE MAINTENANCE PROTEIN MBAA"/>
    <property type="match status" value="1"/>
</dbReference>
<protein>
    <submittedName>
        <fullName evidence="5">EAL domain-containing protein</fullName>
    </submittedName>
</protein>
<dbReference type="PROSITE" id="PS50883">
    <property type="entry name" value="EAL"/>
    <property type="match status" value="1"/>
</dbReference>
<evidence type="ECO:0000259" key="4">
    <source>
        <dbReference type="PROSITE" id="PS50887"/>
    </source>
</evidence>
<dbReference type="PANTHER" id="PTHR44757">
    <property type="entry name" value="DIGUANYLATE CYCLASE DGCP"/>
    <property type="match status" value="1"/>
</dbReference>
<dbReference type="InterPro" id="IPR035919">
    <property type="entry name" value="EAL_sf"/>
</dbReference>
<dbReference type="InterPro" id="IPR052155">
    <property type="entry name" value="Biofilm_reg_signaling"/>
</dbReference>
<dbReference type="InterPro" id="IPR001610">
    <property type="entry name" value="PAC"/>
</dbReference>
<evidence type="ECO:0000259" key="1">
    <source>
        <dbReference type="PROSITE" id="PS50112"/>
    </source>
</evidence>
<organism evidence="5 6">
    <name type="scientific">Aquibacillus halophilus</name>
    <dbReference type="NCBI Taxonomy" id="930132"/>
    <lineage>
        <taxon>Bacteria</taxon>
        <taxon>Bacillati</taxon>
        <taxon>Bacillota</taxon>
        <taxon>Bacilli</taxon>
        <taxon>Bacillales</taxon>
        <taxon>Bacillaceae</taxon>
        <taxon>Aquibacillus</taxon>
    </lineage>
</organism>
<dbReference type="PROSITE" id="PS50112">
    <property type="entry name" value="PAS"/>
    <property type="match status" value="2"/>
</dbReference>
<gene>
    <name evidence="5" type="ORF">GH741_00535</name>
</gene>
<dbReference type="PROSITE" id="PS50887">
    <property type="entry name" value="GGDEF"/>
    <property type="match status" value="1"/>
</dbReference>
<sequence>MNEEDRVNMKDLTFYKEVFQSMIHNAPVSMYIIEDSSYSYVNTSFCNLVDYEEEDLTSGRVTLESIIHPDDLSIVHNNMKERMEGKNPTNRYRIRAFKKDGSLIYVEIHSSTTVINGKKVLTGTVIDVTEEVISQIKLKENRERFKSLFYHNPDAIFTIDLEGKFTDANPACVDITGYSNDELLEMSFTPLILSEDLPLAIKNFEGAINGIPSNYDITIARKDGKTRNINIASFPMKVEGEIVGAYGIAKDITEKVEYRTQIEDLAFYDPLTNLPNRNLFEDRLEQVFEFSKGNDYPYAVLFLDLDRFKFINDSLGHHIGDDFLKSVAKRLKENLRKTDTIGRFAGDEFAILLPNTNEEEAIMLAERLNEAIVVPFNILGHSVSVSASIGIAFGDRQVDSAEEIIKNADTAMYYTKRYGKNNYTVYSKELDLNTDYKLTIERDLKSAISNLEFMLHYQPIVNLKTGEFNTMEALIRWNHPKFGLVSPDDFISISEESGQIVSIGKWVLHTACSQNKKWQDLGHPPFKIAVNISTIQLQHHSFVETVAEILAETGLDPKWLELEVTESILMEDNEALKDSFLKLKAIGVSIAIDDFGTGYTSLSYLRQFAFDRVKIDRSFINDIGSDLNGKAITSTIIALAHKLNMGVIAEGIEEEGQLTFLKEEQCDDGQGYYFSRPLPAELHKFETTRGDGSFASASTTHRDGSFVSINPINLK</sequence>
<dbReference type="OrthoDB" id="9759607at2"/>
<dbReference type="Pfam" id="PF13426">
    <property type="entry name" value="PAS_9"/>
    <property type="match status" value="1"/>
</dbReference>
<evidence type="ECO:0000313" key="6">
    <source>
        <dbReference type="Proteomes" id="UP000799092"/>
    </source>
</evidence>
<dbReference type="Pfam" id="PF00990">
    <property type="entry name" value="GGDEF"/>
    <property type="match status" value="1"/>
</dbReference>
<dbReference type="InterPro" id="IPR000014">
    <property type="entry name" value="PAS"/>
</dbReference>
<dbReference type="InterPro" id="IPR000700">
    <property type="entry name" value="PAS-assoc_C"/>
</dbReference>
<dbReference type="InterPro" id="IPR013655">
    <property type="entry name" value="PAS_fold_3"/>
</dbReference>
<dbReference type="PROSITE" id="PS50113">
    <property type="entry name" value="PAC"/>
    <property type="match status" value="1"/>
</dbReference>
<dbReference type="SUPFAM" id="SSF55073">
    <property type="entry name" value="Nucleotide cyclase"/>
    <property type="match status" value="1"/>
</dbReference>
<dbReference type="Pfam" id="PF00563">
    <property type="entry name" value="EAL"/>
    <property type="match status" value="1"/>
</dbReference>
<evidence type="ECO:0000313" key="5">
    <source>
        <dbReference type="EMBL" id="MRH41159.1"/>
    </source>
</evidence>
<dbReference type="NCBIfam" id="TIGR00254">
    <property type="entry name" value="GGDEF"/>
    <property type="match status" value="1"/>
</dbReference>
<feature type="domain" description="EAL" evidence="3">
    <location>
        <begin position="437"/>
        <end position="691"/>
    </location>
</feature>
<proteinExistence type="predicted"/>
<dbReference type="Gene3D" id="3.30.450.20">
    <property type="entry name" value="PAS domain"/>
    <property type="match status" value="2"/>
</dbReference>
<dbReference type="FunFam" id="3.20.20.450:FF:000001">
    <property type="entry name" value="Cyclic di-GMP phosphodiesterase yahA"/>
    <property type="match status" value="1"/>
</dbReference>
<dbReference type="Gene3D" id="3.20.20.450">
    <property type="entry name" value="EAL domain"/>
    <property type="match status" value="1"/>
</dbReference>
<dbReference type="InterPro" id="IPR001633">
    <property type="entry name" value="EAL_dom"/>
</dbReference>
<dbReference type="NCBIfam" id="TIGR00229">
    <property type="entry name" value="sensory_box"/>
    <property type="match status" value="2"/>
</dbReference>
<feature type="domain" description="PAS" evidence="1">
    <location>
        <begin position="141"/>
        <end position="211"/>
    </location>
</feature>
<dbReference type="SMART" id="SM00052">
    <property type="entry name" value="EAL"/>
    <property type="match status" value="1"/>
</dbReference>
<evidence type="ECO:0000259" key="2">
    <source>
        <dbReference type="PROSITE" id="PS50113"/>
    </source>
</evidence>